<sequence length="712" mass="75288">MGETSSRAGRHAAPVAGSPLRRWAAMLLAAMVVLVSFSRADDASAADSGSVTLAPTQATFTSSASPRTSYAAYDLLVSTSSVYRTYLTFDTSAVPAGATVTNAELRLSVRTSATRTPGLAVRSVPSGWRASAVTSANRPAARGAALNTPVTAVPGATMSARLDPSGIVAGGATSFEVLYEVRASGVRLDKLGSKGPRLVLTWTTGGSTATPVPTPTRTSATPRPSASATPRPSSTPRPTTTPTVRPTPTASAAPSPTAAPVTPPQSTRLPYEVAGTGQAKVFAHYFTPYPISLDNDDPSRDYYARNYLAPDGEGGAHREYGGLLRDRPVERSPLSGDWKMKDARTEIDQAADAGIDGFIVDLLNLENFHWERAVRMADAAHADGRGFVVIPQLDMTTSAGKADIDLITAKFAEYVAKPAAYRLPDGRPVISAFKAEAKSADWWREVLTKLRTDHGVDAAFMPTFLNAVDNMEAFAPITYAQGVWGTRNPGNILAGRNFAAQAHALGDQWLAPISVQDSRPMQGVFQEAANLETLRASWQRAIEDGADMVQLVAWNDYSENTVFAPSVHHGNVFLDVSGYYGTQFKQGRAPAVTGDAVYLTHRMQPVDAKPQLSHDLMELMSGGTTSTKPRDTVEVQTFLTAPAAVTVRIGSATHTYTAPAGVDARTFPLALGSVSASATRSGATIARVTSPFTVVSSPLVQDLQYVAASSRG</sequence>
<evidence type="ECO:0000256" key="2">
    <source>
        <dbReference type="ARBA" id="ARBA00022525"/>
    </source>
</evidence>
<dbReference type="Gene3D" id="3.20.20.80">
    <property type="entry name" value="Glycosidases"/>
    <property type="match status" value="1"/>
</dbReference>
<keyword evidence="2" id="KW-0964">Secreted</keyword>
<dbReference type="Pfam" id="PF24517">
    <property type="entry name" value="CBM96"/>
    <property type="match status" value="1"/>
</dbReference>
<evidence type="ECO:0000259" key="5">
    <source>
        <dbReference type="Pfam" id="PF24517"/>
    </source>
</evidence>
<dbReference type="PROSITE" id="PS50007">
    <property type="entry name" value="PIPLC_X_DOMAIN"/>
    <property type="match status" value="1"/>
</dbReference>
<dbReference type="Pfam" id="PF03659">
    <property type="entry name" value="Glyco_hydro_71"/>
    <property type="match status" value="1"/>
</dbReference>
<name>A0ABX8D8M7_9CELL</name>
<feature type="region of interest" description="Disordered" evidence="4">
    <location>
        <begin position="201"/>
        <end position="270"/>
    </location>
</feature>
<keyword evidence="3" id="KW-0732">Signal</keyword>
<comment type="subcellular location">
    <subcellularLocation>
        <location evidence="1">Secreted</location>
    </subcellularLocation>
</comment>
<dbReference type="Proteomes" id="UP000677804">
    <property type="component" value="Chromosome"/>
</dbReference>
<evidence type="ECO:0000313" key="7">
    <source>
        <dbReference type="Proteomes" id="UP000677804"/>
    </source>
</evidence>
<feature type="domain" description="Carbohydrate-binding module family 96" evidence="5">
    <location>
        <begin position="51"/>
        <end position="148"/>
    </location>
</feature>
<evidence type="ECO:0000313" key="6">
    <source>
        <dbReference type="EMBL" id="QVI63190.1"/>
    </source>
</evidence>
<dbReference type="CDD" id="cd11577">
    <property type="entry name" value="GH71"/>
    <property type="match status" value="1"/>
</dbReference>
<proteinExistence type="predicted"/>
<feature type="compositionally biased region" description="Low complexity" evidence="4">
    <location>
        <begin position="207"/>
        <end position="267"/>
    </location>
</feature>
<dbReference type="RefSeq" id="WP_207342304.1">
    <property type="nucleotide sequence ID" value="NZ_CP074405.1"/>
</dbReference>
<reference evidence="6 7" key="1">
    <citation type="submission" date="2021-05" db="EMBL/GenBank/DDBJ databases">
        <title>Novel species in genus Cellulomonas.</title>
        <authorList>
            <person name="Zhang G."/>
        </authorList>
    </citation>
    <scope>NUCLEOTIDE SEQUENCE [LARGE SCALE GENOMIC DNA]</scope>
    <source>
        <strain evidence="7">zg-ZUI222</strain>
    </source>
</reference>
<dbReference type="NCBIfam" id="NF033679">
    <property type="entry name" value="DNRLRE_dom"/>
    <property type="match status" value="1"/>
</dbReference>
<accession>A0ABX8D8M7</accession>
<keyword evidence="7" id="KW-1185">Reference proteome</keyword>
<evidence type="ECO:0000256" key="4">
    <source>
        <dbReference type="SAM" id="MobiDB-lite"/>
    </source>
</evidence>
<dbReference type="EMBL" id="CP074405">
    <property type="protein sequence ID" value="QVI63190.1"/>
    <property type="molecule type" value="Genomic_DNA"/>
</dbReference>
<dbReference type="InterPro" id="IPR005197">
    <property type="entry name" value="Glyco_hydro_71"/>
</dbReference>
<gene>
    <name evidence="6" type="ORF">KG103_04600</name>
</gene>
<organism evidence="6 7">
    <name type="scientific">Cellulomonas wangleii</name>
    <dbReference type="NCBI Taxonomy" id="2816956"/>
    <lineage>
        <taxon>Bacteria</taxon>
        <taxon>Bacillati</taxon>
        <taxon>Actinomycetota</taxon>
        <taxon>Actinomycetes</taxon>
        <taxon>Micrococcales</taxon>
        <taxon>Cellulomonadaceae</taxon>
        <taxon>Cellulomonas</taxon>
    </lineage>
</organism>
<evidence type="ECO:0000256" key="1">
    <source>
        <dbReference type="ARBA" id="ARBA00004613"/>
    </source>
</evidence>
<protein>
    <submittedName>
        <fullName evidence="6">DNRLRE domain-containing protein</fullName>
    </submittedName>
</protein>
<dbReference type="InterPro" id="IPR055372">
    <property type="entry name" value="CBM96"/>
</dbReference>
<evidence type="ECO:0000256" key="3">
    <source>
        <dbReference type="ARBA" id="ARBA00022729"/>
    </source>
</evidence>